<accession>A0AAU8AF15</accession>
<proteinExistence type="predicted"/>
<evidence type="ECO:0000313" key="1">
    <source>
        <dbReference type="EMBL" id="XCC93505.1"/>
    </source>
</evidence>
<dbReference type="RefSeq" id="WP_353472327.1">
    <property type="nucleotide sequence ID" value="NZ_CP123384.1"/>
</dbReference>
<reference evidence="1" key="1">
    <citation type="submission" date="2023-02" db="EMBL/GenBank/DDBJ databases">
        <title>Description and genomic characterization of Salipiger bruguierae sp. nov., isolated from the sediment of mangrove plant Bruguiera sexangula.</title>
        <authorList>
            <person name="Long M."/>
        </authorList>
    </citation>
    <scope>NUCLEOTIDE SEQUENCE</scope>
    <source>
        <strain evidence="1">H15</strain>
    </source>
</reference>
<sequence length="153" mass="16730">MHPLKALRIASAEILSTAGLSVIVGGETREVTVLEHPPADAAVPEELLPAIYCYCRSERIEPDSMRTDKRQVLIDFVLQAQGFEQTALDQVDDMHLEVERALAASGNLGGLVMMIRPVGSEVNVQRGEVVFAARRVSYEATLILPRHDPSVTP</sequence>
<organism evidence="1">
    <name type="scientific">Alloyangia sp. H15</name>
    <dbReference type="NCBI Taxonomy" id="3029062"/>
    <lineage>
        <taxon>Bacteria</taxon>
        <taxon>Pseudomonadati</taxon>
        <taxon>Pseudomonadota</taxon>
        <taxon>Alphaproteobacteria</taxon>
        <taxon>Rhodobacterales</taxon>
        <taxon>Roseobacteraceae</taxon>
        <taxon>Alloyangia</taxon>
    </lineage>
</organism>
<protein>
    <submittedName>
        <fullName evidence="1">Uncharacterized protein</fullName>
    </submittedName>
</protein>
<dbReference type="AlphaFoldDB" id="A0AAU8AF15"/>
<name>A0AAU8AF15_9RHOB</name>
<dbReference type="EMBL" id="CP123384">
    <property type="protein sequence ID" value="XCC93505.1"/>
    <property type="molecule type" value="Genomic_DNA"/>
</dbReference>
<gene>
    <name evidence="1" type="ORF">PVT71_13625</name>
</gene>